<dbReference type="AlphaFoldDB" id="A0A1Y1V4J6"/>
<evidence type="ECO:0000313" key="2">
    <source>
        <dbReference type="Proteomes" id="UP000193719"/>
    </source>
</evidence>
<accession>A0A1Y1V4J6</accession>
<proteinExistence type="predicted"/>
<evidence type="ECO:0008006" key="3">
    <source>
        <dbReference type="Google" id="ProtNLM"/>
    </source>
</evidence>
<reference evidence="1 2" key="2">
    <citation type="submission" date="2016-08" db="EMBL/GenBank/DDBJ databases">
        <title>Pervasive Adenine N6-methylation of Active Genes in Fungi.</title>
        <authorList>
            <consortium name="DOE Joint Genome Institute"/>
            <person name="Mondo S.J."/>
            <person name="Dannebaum R.O."/>
            <person name="Kuo R.C."/>
            <person name="Labutti K."/>
            <person name="Haridas S."/>
            <person name="Kuo A."/>
            <person name="Salamov A."/>
            <person name="Ahrendt S.R."/>
            <person name="Lipzen A."/>
            <person name="Sullivan W."/>
            <person name="Andreopoulos W.B."/>
            <person name="Clum A."/>
            <person name="Lindquist E."/>
            <person name="Daum C."/>
            <person name="Ramamoorthy G.K."/>
            <person name="Gryganskyi A."/>
            <person name="Culley D."/>
            <person name="Magnuson J.K."/>
            <person name="James T.Y."/>
            <person name="O'Malley M.A."/>
            <person name="Stajich J.E."/>
            <person name="Spatafora J.W."/>
            <person name="Visel A."/>
            <person name="Grigoriev I.V."/>
        </authorList>
    </citation>
    <scope>NUCLEOTIDE SEQUENCE [LARGE SCALE GENOMIC DNA]</scope>
    <source>
        <strain evidence="2">finn</strain>
    </source>
</reference>
<evidence type="ECO:0000313" key="1">
    <source>
        <dbReference type="EMBL" id="ORX47108.1"/>
    </source>
</evidence>
<dbReference type="EMBL" id="MCFH01000032">
    <property type="protein sequence ID" value="ORX47108.1"/>
    <property type="molecule type" value="Genomic_DNA"/>
</dbReference>
<dbReference type="Proteomes" id="UP000193719">
    <property type="component" value="Unassembled WGS sequence"/>
</dbReference>
<keyword evidence="2" id="KW-1185">Reference proteome</keyword>
<protein>
    <recommendedName>
        <fullName evidence="3">Replication-associated protein</fullName>
    </recommendedName>
</protein>
<dbReference type="OrthoDB" id="2977716at2759"/>
<dbReference type="InterPro" id="IPR027417">
    <property type="entry name" value="P-loop_NTPase"/>
</dbReference>
<name>A0A1Y1V4J6_9FUNG</name>
<comment type="caution">
    <text evidence="1">The sequence shown here is derived from an EMBL/GenBank/DDBJ whole genome shotgun (WGS) entry which is preliminary data.</text>
</comment>
<reference evidence="1 2" key="1">
    <citation type="submission" date="2016-08" db="EMBL/GenBank/DDBJ databases">
        <title>Genomes of anaerobic fungi encode conserved fungal cellulosomes for biomass hydrolysis.</title>
        <authorList>
            <consortium name="DOE Joint Genome Institute"/>
            <person name="Haitjema C.H."/>
            <person name="Gilmore S.P."/>
            <person name="Henske J.K."/>
            <person name="Solomon K.V."/>
            <person name="De Groot R."/>
            <person name="Kuo A."/>
            <person name="Mondo S.J."/>
            <person name="Salamov A.A."/>
            <person name="Labutti K."/>
            <person name="Zhao Z."/>
            <person name="Chiniquy J."/>
            <person name="Barry K."/>
            <person name="Brewer H.M."/>
            <person name="Purvine S.O."/>
            <person name="Wright A.T."/>
            <person name="Boxma B."/>
            <person name="Van Alen T."/>
            <person name="Hackstein J.H."/>
            <person name="Baker S.E."/>
            <person name="Grigoriev I.V."/>
            <person name="O'Malley M.A."/>
        </authorList>
    </citation>
    <scope>NUCLEOTIDE SEQUENCE [LARGE SCALE GENOMIC DNA]</scope>
    <source>
        <strain evidence="2">finn</strain>
    </source>
</reference>
<gene>
    <name evidence="1" type="ORF">BCR36DRAFT_371905</name>
</gene>
<organism evidence="1 2">
    <name type="scientific">Piromyces finnis</name>
    <dbReference type="NCBI Taxonomy" id="1754191"/>
    <lineage>
        <taxon>Eukaryota</taxon>
        <taxon>Fungi</taxon>
        <taxon>Fungi incertae sedis</taxon>
        <taxon>Chytridiomycota</taxon>
        <taxon>Chytridiomycota incertae sedis</taxon>
        <taxon>Neocallimastigomycetes</taxon>
        <taxon>Neocallimastigales</taxon>
        <taxon>Neocallimastigaceae</taxon>
        <taxon>Piromyces</taxon>
    </lineage>
</organism>
<sequence length="122" mass="14420">MFPDEAKVPYMSPWRSENFKLSEELSLWKHCYFKGWLENLHRFGEWPRPNSLILVGPSRSGKTEWARSLGQHMYFNNLLNLDDWDESADYIVLDDFSSDITKFLPSLKCFFGGQKEFTLTDK</sequence>
<dbReference type="SUPFAM" id="SSF52540">
    <property type="entry name" value="P-loop containing nucleoside triphosphate hydrolases"/>
    <property type="match status" value="1"/>
</dbReference>